<sequence>MQLLVHTFSISTSAVLRLLFRSIDIAATHAYVPLPNVPVTAARIQLPHRYCGFSSYSNKFIISDTSATHHTS</sequence>
<accession>A0A9D4EWY8</accession>
<comment type="caution">
    <text evidence="1">The sequence shown here is derived from an EMBL/GenBank/DDBJ whole genome shotgun (WGS) entry which is preliminary data.</text>
</comment>
<reference evidence="1" key="2">
    <citation type="submission" date="2020-11" db="EMBL/GenBank/DDBJ databases">
        <authorList>
            <person name="McCartney M.A."/>
            <person name="Auch B."/>
            <person name="Kono T."/>
            <person name="Mallez S."/>
            <person name="Becker A."/>
            <person name="Gohl D.M."/>
            <person name="Silverstein K.A.T."/>
            <person name="Koren S."/>
            <person name="Bechman K.B."/>
            <person name="Herman A."/>
            <person name="Abrahante J.E."/>
            <person name="Garbe J."/>
        </authorList>
    </citation>
    <scope>NUCLEOTIDE SEQUENCE</scope>
    <source>
        <strain evidence="1">Duluth1</strain>
        <tissue evidence="1">Whole animal</tissue>
    </source>
</reference>
<organism evidence="1 2">
    <name type="scientific">Dreissena polymorpha</name>
    <name type="common">Zebra mussel</name>
    <name type="synonym">Mytilus polymorpha</name>
    <dbReference type="NCBI Taxonomy" id="45954"/>
    <lineage>
        <taxon>Eukaryota</taxon>
        <taxon>Metazoa</taxon>
        <taxon>Spiralia</taxon>
        <taxon>Lophotrochozoa</taxon>
        <taxon>Mollusca</taxon>
        <taxon>Bivalvia</taxon>
        <taxon>Autobranchia</taxon>
        <taxon>Heteroconchia</taxon>
        <taxon>Euheterodonta</taxon>
        <taxon>Imparidentia</taxon>
        <taxon>Neoheterodontei</taxon>
        <taxon>Myida</taxon>
        <taxon>Dreissenoidea</taxon>
        <taxon>Dreissenidae</taxon>
        <taxon>Dreissena</taxon>
    </lineage>
</organism>
<name>A0A9D4EWY8_DREPO</name>
<dbReference type="AlphaFoldDB" id="A0A9D4EWY8"/>
<dbReference type="EMBL" id="JAIWYP010000008">
    <property type="protein sequence ID" value="KAH3785447.1"/>
    <property type="molecule type" value="Genomic_DNA"/>
</dbReference>
<gene>
    <name evidence="1" type="ORF">DPMN_163537</name>
</gene>
<protein>
    <submittedName>
        <fullName evidence="1">Uncharacterized protein</fullName>
    </submittedName>
</protein>
<dbReference type="Proteomes" id="UP000828390">
    <property type="component" value="Unassembled WGS sequence"/>
</dbReference>
<keyword evidence="2" id="KW-1185">Reference proteome</keyword>
<reference evidence="1" key="1">
    <citation type="journal article" date="2019" name="bioRxiv">
        <title>The Genome of the Zebra Mussel, Dreissena polymorpha: A Resource for Invasive Species Research.</title>
        <authorList>
            <person name="McCartney M.A."/>
            <person name="Auch B."/>
            <person name="Kono T."/>
            <person name="Mallez S."/>
            <person name="Zhang Y."/>
            <person name="Obille A."/>
            <person name="Becker A."/>
            <person name="Abrahante J.E."/>
            <person name="Garbe J."/>
            <person name="Badalamenti J.P."/>
            <person name="Herman A."/>
            <person name="Mangelson H."/>
            <person name="Liachko I."/>
            <person name="Sullivan S."/>
            <person name="Sone E.D."/>
            <person name="Koren S."/>
            <person name="Silverstein K.A.T."/>
            <person name="Beckman K.B."/>
            <person name="Gohl D.M."/>
        </authorList>
    </citation>
    <scope>NUCLEOTIDE SEQUENCE</scope>
    <source>
        <strain evidence="1">Duluth1</strain>
        <tissue evidence="1">Whole animal</tissue>
    </source>
</reference>
<evidence type="ECO:0000313" key="1">
    <source>
        <dbReference type="EMBL" id="KAH3785447.1"/>
    </source>
</evidence>
<proteinExistence type="predicted"/>
<evidence type="ECO:0000313" key="2">
    <source>
        <dbReference type="Proteomes" id="UP000828390"/>
    </source>
</evidence>